<proteinExistence type="predicted"/>
<dbReference type="PANTHER" id="PTHR12334:SF6">
    <property type="entry name" value="BAG FAMILY MOLECULAR CHAPERONE REGULATOR 2"/>
    <property type="match status" value="1"/>
</dbReference>
<dbReference type="Proteomes" id="UP001634394">
    <property type="component" value="Unassembled WGS sequence"/>
</dbReference>
<evidence type="ECO:0000313" key="1">
    <source>
        <dbReference type="EMBL" id="KAL3869800.1"/>
    </source>
</evidence>
<accession>A0ABD3WB54</accession>
<evidence type="ECO:0008006" key="3">
    <source>
        <dbReference type="Google" id="ProtNLM"/>
    </source>
</evidence>
<keyword evidence="2" id="KW-1185">Reference proteome</keyword>
<dbReference type="AlphaFoldDB" id="A0ABD3WB54"/>
<evidence type="ECO:0000313" key="2">
    <source>
        <dbReference type="Proteomes" id="UP001634394"/>
    </source>
</evidence>
<organism evidence="1 2">
    <name type="scientific">Sinanodonta woodiana</name>
    <name type="common">Chinese pond mussel</name>
    <name type="synonym">Anodonta woodiana</name>
    <dbReference type="NCBI Taxonomy" id="1069815"/>
    <lineage>
        <taxon>Eukaryota</taxon>
        <taxon>Metazoa</taxon>
        <taxon>Spiralia</taxon>
        <taxon>Lophotrochozoa</taxon>
        <taxon>Mollusca</taxon>
        <taxon>Bivalvia</taxon>
        <taxon>Autobranchia</taxon>
        <taxon>Heteroconchia</taxon>
        <taxon>Palaeoheterodonta</taxon>
        <taxon>Unionida</taxon>
        <taxon>Unionoidea</taxon>
        <taxon>Unionidae</taxon>
        <taxon>Unioninae</taxon>
        <taxon>Sinanodonta</taxon>
    </lineage>
</organism>
<dbReference type="InterPro" id="IPR037689">
    <property type="entry name" value="BAG2"/>
</dbReference>
<dbReference type="Gene3D" id="1.20.58.890">
    <property type="match status" value="1"/>
</dbReference>
<name>A0ABD3WB54_SINWO</name>
<comment type="caution">
    <text evidence="1">The sequence shown here is derived from an EMBL/GenBank/DDBJ whole genome shotgun (WGS) entry which is preliminary data.</text>
</comment>
<gene>
    <name evidence="1" type="ORF">ACJMK2_042437</name>
</gene>
<dbReference type="EMBL" id="JBJQND010000008">
    <property type="protein sequence ID" value="KAL3869800.1"/>
    <property type="molecule type" value="Genomic_DNA"/>
</dbReference>
<sequence>MIRLRLLKRYRDLFQRFIGLCNDTIMAEDNMVNTSERESEAHRTLRCLDEIGKRVTILREQALTLMREKEDMLLLLQDLQDNKSVACSKAERDEIQAITEMLAWRCLTVEISVTTPRDENQELALSKVQTILKDLENMFKTDVECAKRTAESYLNACLPEPRGNSTDHKFQGLVLGCAADDQKAVRKRLDTLLADLK</sequence>
<reference evidence="1 2" key="1">
    <citation type="submission" date="2024-11" db="EMBL/GenBank/DDBJ databases">
        <title>Chromosome-level genome assembly of the freshwater bivalve Anodonta woodiana.</title>
        <authorList>
            <person name="Chen X."/>
        </authorList>
    </citation>
    <scope>NUCLEOTIDE SEQUENCE [LARGE SCALE GENOMIC DNA]</scope>
    <source>
        <strain evidence="1">MN2024</strain>
        <tissue evidence="1">Gills</tissue>
    </source>
</reference>
<protein>
    <recommendedName>
        <fullName evidence="3">BAG family molecular chaperone regulator 2</fullName>
    </recommendedName>
</protein>
<dbReference type="PANTHER" id="PTHR12334">
    <property type="entry name" value="BAG FAMILY MOLECULAR CHAPERONE REGULATOR 2"/>
    <property type="match status" value="1"/>
</dbReference>